<gene>
    <name evidence="1" type="ORF">ATO67_20515</name>
</gene>
<dbReference type="Gene3D" id="1.10.357.10">
    <property type="entry name" value="Tetracycline Repressor, domain 2"/>
    <property type="match status" value="1"/>
</dbReference>
<protein>
    <recommendedName>
        <fullName evidence="3">Transcriptional regulator</fullName>
    </recommendedName>
</protein>
<name>A0A135P716_9HYPH</name>
<dbReference type="SUPFAM" id="SSF48498">
    <property type="entry name" value="Tetracyclin repressor-like, C-terminal domain"/>
    <property type="match status" value="1"/>
</dbReference>
<accession>A0A135P716</accession>
<dbReference type="InterPro" id="IPR036271">
    <property type="entry name" value="Tet_transcr_reg_TetR-rel_C_sf"/>
</dbReference>
<keyword evidence="2" id="KW-1185">Reference proteome</keyword>
<organism evidence="1 2">
    <name type="scientific">Agrobacterium bohemicum</name>
    <dbReference type="NCBI Taxonomy" id="2052828"/>
    <lineage>
        <taxon>Bacteria</taxon>
        <taxon>Pseudomonadati</taxon>
        <taxon>Pseudomonadota</taxon>
        <taxon>Alphaproteobacteria</taxon>
        <taxon>Hyphomicrobiales</taxon>
        <taxon>Rhizobiaceae</taxon>
        <taxon>Rhizobium/Agrobacterium group</taxon>
        <taxon>Agrobacterium</taxon>
    </lineage>
</organism>
<comment type="caution">
    <text evidence="1">The sequence shown here is derived from an EMBL/GenBank/DDBJ whole genome shotgun (WGS) entry which is preliminary data.</text>
</comment>
<evidence type="ECO:0000313" key="1">
    <source>
        <dbReference type="EMBL" id="KXG87138.1"/>
    </source>
</evidence>
<dbReference type="EMBL" id="LNUW01000008">
    <property type="protein sequence ID" value="KXG87138.1"/>
    <property type="molecule type" value="Genomic_DNA"/>
</dbReference>
<sequence length="104" mass="11374">MTVWGRKENVRSFRRLSFGSNAARQSAEVKHPFEDGIRAHFDVLENLVGGGENAETSNKAMAILSLMVGAVMLSRLMKDETLSQGILKSAAGEVRRIAGRANTR</sequence>
<dbReference type="OrthoDB" id="9798857at2"/>
<dbReference type="RefSeq" id="WP_067653444.1">
    <property type="nucleotide sequence ID" value="NZ_KQ961037.1"/>
</dbReference>
<evidence type="ECO:0008006" key="3">
    <source>
        <dbReference type="Google" id="ProtNLM"/>
    </source>
</evidence>
<proteinExistence type="predicted"/>
<reference evidence="1 2" key="1">
    <citation type="submission" date="2015-11" db="EMBL/GenBank/DDBJ databases">
        <title>Draft genome sequence of Agrobacterium sp. R89-1.</title>
        <authorList>
            <person name="Zahradnik J."/>
            <person name="Kyslikova E."/>
            <person name="Palyzova A."/>
            <person name="Kyslik P."/>
        </authorList>
    </citation>
    <scope>NUCLEOTIDE SEQUENCE [LARGE SCALE GENOMIC DNA]</scope>
    <source>
        <strain evidence="1 2">R89-1</strain>
    </source>
</reference>
<dbReference type="Proteomes" id="UP000070498">
    <property type="component" value="Unassembled WGS sequence"/>
</dbReference>
<dbReference type="AlphaFoldDB" id="A0A135P716"/>
<evidence type="ECO:0000313" key="2">
    <source>
        <dbReference type="Proteomes" id="UP000070498"/>
    </source>
</evidence>